<proteinExistence type="predicted"/>
<comment type="caution">
    <text evidence="1">The sequence shown here is derived from an EMBL/GenBank/DDBJ whole genome shotgun (WGS) entry which is preliminary data.</text>
</comment>
<sequence>MDSEESEPRKDLQPICVPFVLGFLLTYTQLRAVAAKWLSHEVLASCKDDYTLHFRVVDVVQAKKERCTFLRTTDNSGEPRCLWVLRVIPSFDGKRPKYRMPEASIQRVLNAFGFDTISPLLVGSLTLT</sequence>
<organism evidence="1 2">
    <name type="scientific">Mycena rosella</name>
    <name type="common">Pink bonnet</name>
    <name type="synonym">Agaricus rosellus</name>
    <dbReference type="NCBI Taxonomy" id="1033263"/>
    <lineage>
        <taxon>Eukaryota</taxon>
        <taxon>Fungi</taxon>
        <taxon>Dikarya</taxon>
        <taxon>Basidiomycota</taxon>
        <taxon>Agaricomycotina</taxon>
        <taxon>Agaricomycetes</taxon>
        <taxon>Agaricomycetidae</taxon>
        <taxon>Agaricales</taxon>
        <taxon>Marasmiineae</taxon>
        <taxon>Mycenaceae</taxon>
        <taxon>Mycena</taxon>
    </lineage>
</organism>
<accession>A0AAD7M940</accession>
<dbReference type="EMBL" id="JARKIE010000007">
    <property type="protein sequence ID" value="KAJ7706174.1"/>
    <property type="molecule type" value="Genomic_DNA"/>
</dbReference>
<reference evidence="1" key="1">
    <citation type="submission" date="2023-03" db="EMBL/GenBank/DDBJ databases">
        <title>Massive genome expansion in bonnet fungi (Mycena s.s.) driven by repeated elements and novel gene families across ecological guilds.</title>
        <authorList>
            <consortium name="Lawrence Berkeley National Laboratory"/>
            <person name="Harder C.B."/>
            <person name="Miyauchi S."/>
            <person name="Viragh M."/>
            <person name="Kuo A."/>
            <person name="Thoen E."/>
            <person name="Andreopoulos B."/>
            <person name="Lu D."/>
            <person name="Skrede I."/>
            <person name="Drula E."/>
            <person name="Henrissat B."/>
            <person name="Morin E."/>
            <person name="Kohler A."/>
            <person name="Barry K."/>
            <person name="LaButti K."/>
            <person name="Morin E."/>
            <person name="Salamov A."/>
            <person name="Lipzen A."/>
            <person name="Mereny Z."/>
            <person name="Hegedus B."/>
            <person name="Baldrian P."/>
            <person name="Stursova M."/>
            <person name="Weitz H."/>
            <person name="Taylor A."/>
            <person name="Grigoriev I.V."/>
            <person name="Nagy L.G."/>
            <person name="Martin F."/>
            <person name="Kauserud H."/>
        </authorList>
    </citation>
    <scope>NUCLEOTIDE SEQUENCE</scope>
    <source>
        <strain evidence="1">CBHHK067</strain>
    </source>
</reference>
<evidence type="ECO:0000313" key="1">
    <source>
        <dbReference type="EMBL" id="KAJ7706174.1"/>
    </source>
</evidence>
<name>A0AAD7M940_MYCRO</name>
<protein>
    <submittedName>
        <fullName evidence="1">Uncharacterized protein</fullName>
    </submittedName>
</protein>
<dbReference type="Proteomes" id="UP001221757">
    <property type="component" value="Unassembled WGS sequence"/>
</dbReference>
<gene>
    <name evidence="1" type="ORF">B0H17DRAFT_1192695</name>
</gene>
<keyword evidence="2" id="KW-1185">Reference proteome</keyword>
<dbReference type="AlphaFoldDB" id="A0AAD7M940"/>
<evidence type="ECO:0000313" key="2">
    <source>
        <dbReference type="Proteomes" id="UP001221757"/>
    </source>
</evidence>